<feature type="chain" id="PRO_5043945988" evidence="2">
    <location>
        <begin position="26"/>
        <end position="95"/>
    </location>
</feature>
<sequence length="95" mass="10699">MGRSYFLAFLLVFTLLCLFTTPGFGRKLIVKSKSYLLPDSLMLEEKVRTKARRLTVQLMDYEDDGNAHANEAHANVIPKVGYPNNNPAPSPENKD</sequence>
<dbReference type="EMBL" id="JBDFQZ010000003">
    <property type="protein sequence ID" value="KAK9741077.1"/>
    <property type="molecule type" value="Genomic_DNA"/>
</dbReference>
<feature type="region of interest" description="Disordered" evidence="1">
    <location>
        <begin position="74"/>
        <end position="95"/>
    </location>
</feature>
<name>A0AAW1M5Z8_SAPOF</name>
<evidence type="ECO:0000313" key="4">
    <source>
        <dbReference type="Proteomes" id="UP001443914"/>
    </source>
</evidence>
<evidence type="ECO:0000256" key="1">
    <source>
        <dbReference type="SAM" id="MobiDB-lite"/>
    </source>
</evidence>
<dbReference type="AlphaFoldDB" id="A0AAW1M5Z8"/>
<keyword evidence="2" id="KW-0732">Signal</keyword>
<organism evidence="3 4">
    <name type="scientific">Saponaria officinalis</name>
    <name type="common">Common soapwort</name>
    <name type="synonym">Lychnis saponaria</name>
    <dbReference type="NCBI Taxonomy" id="3572"/>
    <lineage>
        <taxon>Eukaryota</taxon>
        <taxon>Viridiplantae</taxon>
        <taxon>Streptophyta</taxon>
        <taxon>Embryophyta</taxon>
        <taxon>Tracheophyta</taxon>
        <taxon>Spermatophyta</taxon>
        <taxon>Magnoliopsida</taxon>
        <taxon>eudicotyledons</taxon>
        <taxon>Gunneridae</taxon>
        <taxon>Pentapetalae</taxon>
        <taxon>Caryophyllales</taxon>
        <taxon>Caryophyllaceae</taxon>
        <taxon>Caryophylleae</taxon>
        <taxon>Saponaria</taxon>
    </lineage>
</organism>
<accession>A0AAW1M5Z8</accession>
<comment type="caution">
    <text evidence="3">The sequence shown here is derived from an EMBL/GenBank/DDBJ whole genome shotgun (WGS) entry which is preliminary data.</text>
</comment>
<dbReference type="Proteomes" id="UP001443914">
    <property type="component" value="Unassembled WGS sequence"/>
</dbReference>
<protein>
    <submittedName>
        <fullName evidence="3">Uncharacterized protein</fullName>
    </submittedName>
</protein>
<gene>
    <name evidence="3" type="ORF">RND81_03G079600</name>
</gene>
<reference evidence="3" key="1">
    <citation type="submission" date="2024-03" db="EMBL/GenBank/DDBJ databases">
        <title>WGS assembly of Saponaria officinalis var. Norfolk2.</title>
        <authorList>
            <person name="Jenkins J."/>
            <person name="Shu S."/>
            <person name="Grimwood J."/>
            <person name="Barry K."/>
            <person name="Goodstein D."/>
            <person name="Schmutz J."/>
            <person name="Leebens-Mack J."/>
            <person name="Osbourn A."/>
        </authorList>
    </citation>
    <scope>NUCLEOTIDE SEQUENCE [LARGE SCALE GENOMIC DNA]</scope>
    <source>
        <strain evidence="3">JIC</strain>
    </source>
</reference>
<evidence type="ECO:0000256" key="2">
    <source>
        <dbReference type="SAM" id="SignalP"/>
    </source>
</evidence>
<evidence type="ECO:0000313" key="3">
    <source>
        <dbReference type="EMBL" id="KAK9741077.1"/>
    </source>
</evidence>
<feature type="compositionally biased region" description="Pro residues" evidence="1">
    <location>
        <begin position="86"/>
        <end position="95"/>
    </location>
</feature>
<proteinExistence type="predicted"/>
<feature type="signal peptide" evidence="2">
    <location>
        <begin position="1"/>
        <end position="25"/>
    </location>
</feature>
<keyword evidence="4" id="KW-1185">Reference proteome</keyword>